<dbReference type="Gene3D" id="3.30.160.540">
    <property type="match status" value="1"/>
</dbReference>
<evidence type="ECO:0000256" key="1">
    <source>
        <dbReference type="ARBA" id="ARBA00006291"/>
    </source>
</evidence>
<evidence type="ECO:0000256" key="6">
    <source>
        <dbReference type="HAMAP-Rule" id="MF_00267"/>
    </source>
</evidence>
<keyword evidence="4 6" id="KW-0131">Cell cycle</keyword>
<dbReference type="EMBL" id="JALBUF010000003">
    <property type="protein sequence ID" value="MCI0183183.1"/>
    <property type="molecule type" value="Genomic_DNA"/>
</dbReference>
<dbReference type="InterPro" id="IPR036145">
    <property type="entry name" value="MinC_C_sf"/>
</dbReference>
<dbReference type="NCBIfam" id="TIGR01222">
    <property type="entry name" value="minC"/>
    <property type="match status" value="1"/>
</dbReference>
<evidence type="ECO:0000313" key="10">
    <source>
        <dbReference type="Proteomes" id="UP001139263"/>
    </source>
</evidence>
<dbReference type="Pfam" id="PF03775">
    <property type="entry name" value="MinC_C"/>
    <property type="match status" value="1"/>
</dbReference>
<evidence type="ECO:0000256" key="3">
    <source>
        <dbReference type="ARBA" id="ARBA00023210"/>
    </source>
</evidence>
<proteinExistence type="inferred from homology"/>
<comment type="similarity">
    <text evidence="1 6">Belongs to the MinC family.</text>
</comment>
<dbReference type="PANTHER" id="PTHR34108:SF1">
    <property type="entry name" value="SEPTUM SITE-DETERMINING PROTEIN MINC"/>
    <property type="match status" value="1"/>
</dbReference>
<evidence type="ECO:0000256" key="2">
    <source>
        <dbReference type="ARBA" id="ARBA00022618"/>
    </source>
</evidence>
<dbReference type="InterPro" id="IPR013033">
    <property type="entry name" value="MinC"/>
</dbReference>
<gene>
    <name evidence="6 9" type="primary">minC</name>
    <name evidence="9" type="ORF">MM817_01453</name>
</gene>
<keyword evidence="10" id="KW-1185">Reference proteome</keyword>
<dbReference type="InterPro" id="IPR055219">
    <property type="entry name" value="MinC_N_1"/>
</dbReference>
<dbReference type="Proteomes" id="UP001139263">
    <property type="component" value="Unassembled WGS sequence"/>
</dbReference>
<feature type="domain" description="Septum site-determining protein MinC N-terminal" evidence="8">
    <location>
        <begin position="18"/>
        <end position="94"/>
    </location>
</feature>
<dbReference type="SUPFAM" id="SSF63848">
    <property type="entry name" value="Cell-division inhibitor MinC, C-terminal domain"/>
    <property type="match status" value="1"/>
</dbReference>
<feature type="domain" description="Septum formation inhibitor MinC C-terminal" evidence="7">
    <location>
        <begin position="112"/>
        <end position="209"/>
    </location>
</feature>
<dbReference type="AlphaFoldDB" id="A0A9X1V8F2"/>
<evidence type="ECO:0000259" key="7">
    <source>
        <dbReference type="Pfam" id="PF03775"/>
    </source>
</evidence>
<dbReference type="PANTHER" id="PTHR34108">
    <property type="entry name" value="SEPTUM SITE-DETERMINING PROTEIN MINC"/>
    <property type="match status" value="1"/>
</dbReference>
<evidence type="ECO:0000256" key="5">
    <source>
        <dbReference type="ARBA" id="ARBA00046874"/>
    </source>
</evidence>
<organism evidence="9 10">
    <name type="scientific">Sulfoacidibacillus ferrooxidans</name>
    <dbReference type="NCBI Taxonomy" id="2005001"/>
    <lineage>
        <taxon>Bacteria</taxon>
        <taxon>Bacillati</taxon>
        <taxon>Bacillota</taxon>
        <taxon>Bacilli</taxon>
        <taxon>Bacillales</taxon>
        <taxon>Alicyclobacillaceae</taxon>
        <taxon>Sulfoacidibacillus</taxon>
    </lineage>
</organism>
<protein>
    <recommendedName>
        <fullName evidence="6">Probable septum site-determining protein MinC</fullName>
    </recommendedName>
</protein>
<sequence>MTESAKSVPFVASREQLVTIKGIRSGLLFVLADDAVYADVLEELKQKLTGTHQHLLSGAVVNVYIDCGTRELSQEQKDLLRAVFATHENLVLDGFEGPPPTREMTEKVSYVFKGTLRSGQLIEHDGDVIIIGDVNPGAQIVATGDIFIMGHLRGSAHAGAQGDVQAVVAAAYFEPLQVRIAEVVRRSPETYDRPAEMEFAYLDGEQMAVEKMAVFTYHRQRRHGSRAVI</sequence>
<comment type="subunit">
    <text evidence="5 6">Interacts with MinD and FtsZ.</text>
</comment>
<evidence type="ECO:0000313" key="9">
    <source>
        <dbReference type="EMBL" id="MCI0183183.1"/>
    </source>
</evidence>
<dbReference type="RefSeq" id="WP_241713101.1">
    <property type="nucleotide sequence ID" value="NZ_JALBUF010000003.1"/>
</dbReference>
<dbReference type="InterPro" id="IPR005526">
    <property type="entry name" value="Septum_form_inhib_MinC_C"/>
</dbReference>
<comment type="caution">
    <text evidence="9">The sequence shown here is derived from an EMBL/GenBank/DDBJ whole genome shotgun (WGS) entry which is preliminary data.</text>
</comment>
<keyword evidence="2 6" id="KW-0132">Cell division</keyword>
<dbReference type="Gene3D" id="2.160.20.70">
    <property type="match status" value="1"/>
</dbReference>
<dbReference type="GO" id="GO:0000902">
    <property type="term" value="P:cell morphogenesis"/>
    <property type="evidence" value="ECO:0007669"/>
    <property type="project" value="InterPro"/>
</dbReference>
<evidence type="ECO:0000259" key="8">
    <source>
        <dbReference type="Pfam" id="PF22642"/>
    </source>
</evidence>
<dbReference type="GO" id="GO:0000917">
    <property type="term" value="P:division septum assembly"/>
    <property type="evidence" value="ECO:0007669"/>
    <property type="project" value="UniProtKB-KW"/>
</dbReference>
<dbReference type="Pfam" id="PF22642">
    <property type="entry name" value="MinC_N_1"/>
    <property type="match status" value="1"/>
</dbReference>
<dbReference type="HAMAP" id="MF_00267">
    <property type="entry name" value="MinC"/>
    <property type="match status" value="1"/>
</dbReference>
<name>A0A9X1V8F2_9BACL</name>
<dbReference type="InterPro" id="IPR016098">
    <property type="entry name" value="CAP/MinC_C"/>
</dbReference>
<reference evidence="9" key="1">
    <citation type="submission" date="2022-03" db="EMBL/GenBank/DDBJ databases">
        <title>Draft Genome Sequence of Firmicute Strain S0AB, a Heterotrophic Iron/Sulfur-Oxidizing Extreme Acidophile.</title>
        <authorList>
            <person name="Vergara E."/>
            <person name="Pakostova E."/>
            <person name="Johnson D.B."/>
            <person name="Holmes D.S."/>
        </authorList>
    </citation>
    <scope>NUCLEOTIDE SEQUENCE</scope>
    <source>
        <strain evidence="9">S0AB</strain>
    </source>
</reference>
<accession>A0A9X1V8F2</accession>
<evidence type="ECO:0000256" key="4">
    <source>
        <dbReference type="ARBA" id="ARBA00023306"/>
    </source>
</evidence>
<comment type="function">
    <text evidence="6">Cell division inhibitor that blocks the formation of polar Z ring septums. Rapidly oscillates between the poles of the cell to destabilize FtsZ filaments that have formed before they mature into polar Z rings. Prevents FtsZ polymerization.</text>
</comment>
<dbReference type="GO" id="GO:1901891">
    <property type="term" value="P:regulation of cell septum assembly"/>
    <property type="evidence" value="ECO:0007669"/>
    <property type="project" value="InterPro"/>
</dbReference>
<keyword evidence="3 6" id="KW-0717">Septation</keyword>